<evidence type="ECO:0000313" key="2">
    <source>
        <dbReference type="EMBL" id="TXE78482.1"/>
    </source>
</evidence>
<keyword evidence="1" id="KW-0732">Signal</keyword>
<organism evidence="2 3">
    <name type="scientific">Campylobacter peloridis</name>
    <dbReference type="NCBI Taxonomy" id="488546"/>
    <lineage>
        <taxon>Bacteria</taxon>
        <taxon>Pseudomonadati</taxon>
        <taxon>Campylobacterota</taxon>
        <taxon>Epsilonproteobacteria</taxon>
        <taxon>Campylobacterales</taxon>
        <taxon>Campylobacteraceae</taxon>
        <taxon>Campylobacter</taxon>
    </lineage>
</organism>
<sequence>MKNKFIFSLCFIVLLNFNLKAVSLDDVVDDVIGNLDKKFDNIFSDSLSLSETCYGTKFDFNIDLDVCKIASLLDQIKFDSCSLIGGEGGKQVGISGANLFCKAQMRKFSDYASKQASDFADYSSLNIDDESKEFLAKLPNGQDVKTYLRTWDINQITNKNSPDNQVLEYLRQGKQDVVSLFMEYSKTNGAKVDPTQIKIEDLKAPETLEDYKKGITQSVRNYKKILEDTSPNNISSLVRSKIQSGSNNEDLAKKIVEDNKKQFDLAKNIEIGQVLSSSNYEKIAIPTQEYINGIRKDLRPEIIAKIRKQQAYEIAKISEIEEKWQKKYEIAKILADKEIILAQKFDEELAKEEINKIIENANIKE</sequence>
<feature type="chain" id="PRO_5022884266" description="Periplasmic protein" evidence="1">
    <location>
        <begin position="22"/>
        <end position="365"/>
    </location>
</feature>
<proteinExistence type="predicted"/>
<evidence type="ECO:0000256" key="1">
    <source>
        <dbReference type="SAM" id="SignalP"/>
    </source>
</evidence>
<evidence type="ECO:0000313" key="3">
    <source>
        <dbReference type="Proteomes" id="UP000321310"/>
    </source>
</evidence>
<dbReference type="RefSeq" id="WP_147576047.1">
    <property type="nucleotide sequence ID" value="NZ_VOWB01000085.1"/>
</dbReference>
<dbReference type="Proteomes" id="UP000321310">
    <property type="component" value="Unassembled WGS sequence"/>
</dbReference>
<accession>A0A5C7DT63</accession>
<comment type="caution">
    <text evidence="2">The sequence shown here is derived from an EMBL/GenBank/DDBJ whole genome shotgun (WGS) entry which is preliminary data.</text>
</comment>
<name>A0A5C7DT63_9BACT</name>
<reference evidence="2 3" key="1">
    <citation type="submission" date="2019-07" db="EMBL/GenBank/DDBJ databases">
        <title>Rapid identification of Enteric Bacteria from Whole Genome Sequences (WGS) using Average Nucleotide Identity (ANI).</title>
        <authorList>
            <person name="Lane C."/>
        </authorList>
    </citation>
    <scope>NUCLEOTIDE SEQUENCE [LARGE SCALE GENOMIC DNA]</scope>
    <source>
        <strain evidence="2 3">2016D-0250</strain>
    </source>
</reference>
<protein>
    <recommendedName>
        <fullName evidence="4">Periplasmic protein</fullName>
    </recommendedName>
</protein>
<dbReference type="EMBL" id="VOWB01000085">
    <property type="protein sequence ID" value="TXE78482.1"/>
    <property type="molecule type" value="Genomic_DNA"/>
</dbReference>
<feature type="signal peptide" evidence="1">
    <location>
        <begin position="1"/>
        <end position="21"/>
    </location>
</feature>
<gene>
    <name evidence="2" type="ORF">FPD46_07915</name>
</gene>
<dbReference type="AlphaFoldDB" id="A0A5C7DT63"/>
<evidence type="ECO:0008006" key="4">
    <source>
        <dbReference type="Google" id="ProtNLM"/>
    </source>
</evidence>